<comment type="caution">
    <text evidence="2">The sequence shown here is derived from an EMBL/GenBank/DDBJ whole genome shotgun (WGS) entry which is preliminary data.</text>
</comment>
<feature type="transmembrane region" description="Helical" evidence="1">
    <location>
        <begin position="293"/>
        <end position="317"/>
    </location>
</feature>
<organism evidence="2 3">
    <name type="scientific">candidate division Kazan bacterium RIFCSPLOWO2_01_FULL_48_13</name>
    <dbReference type="NCBI Taxonomy" id="1798539"/>
    <lineage>
        <taxon>Bacteria</taxon>
        <taxon>Bacteria division Kazan-3B-28</taxon>
    </lineage>
</organism>
<evidence type="ECO:0000313" key="3">
    <source>
        <dbReference type="Proteomes" id="UP000179010"/>
    </source>
</evidence>
<feature type="transmembrane region" description="Helical" evidence="1">
    <location>
        <begin position="261"/>
        <end position="281"/>
    </location>
</feature>
<evidence type="ECO:0008006" key="4">
    <source>
        <dbReference type="Google" id="ProtNLM"/>
    </source>
</evidence>
<dbReference type="EMBL" id="METE01000001">
    <property type="protein sequence ID" value="OGB85721.1"/>
    <property type="molecule type" value="Genomic_DNA"/>
</dbReference>
<feature type="transmembrane region" description="Helical" evidence="1">
    <location>
        <begin position="151"/>
        <end position="180"/>
    </location>
</feature>
<feature type="transmembrane region" description="Helical" evidence="1">
    <location>
        <begin position="337"/>
        <end position="354"/>
    </location>
</feature>
<reference evidence="2 3" key="1">
    <citation type="journal article" date="2016" name="Nat. Commun.">
        <title>Thousands of microbial genomes shed light on interconnected biogeochemical processes in an aquifer system.</title>
        <authorList>
            <person name="Anantharaman K."/>
            <person name="Brown C.T."/>
            <person name="Hug L.A."/>
            <person name="Sharon I."/>
            <person name="Castelle C.J."/>
            <person name="Probst A.J."/>
            <person name="Thomas B.C."/>
            <person name="Singh A."/>
            <person name="Wilkins M.J."/>
            <person name="Karaoz U."/>
            <person name="Brodie E.L."/>
            <person name="Williams K.H."/>
            <person name="Hubbard S.S."/>
            <person name="Banfield J.F."/>
        </authorList>
    </citation>
    <scope>NUCLEOTIDE SEQUENCE [LARGE SCALE GENOMIC DNA]</scope>
</reference>
<dbReference type="AlphaFoldDB" id="A0A1F4PPW4"/>
<proteinExistence type="predicted"/>
<accession>A0A1F4PPW4</accession>
<keyword evidence="1" id="KW-0812">Transmembrane</keyword>
<sequence length="495" mass="56988">MTALDRLGLLLLVGLGLRPILDPDFGWHLRSGTDLLNYLAVPRTDPYSHTLPDWPWVNHEWLSDVVVAFTHNHLSSLVVIILFTILITTIFLLAASVEPVGWPYKILAAVVGLLAALPILGVRMQMITLLGMAWLIWILYRHRRGDLKNLWWLPIAFLLWANLHGGFVIGLVILVVWWLCEGAKYLILHWRPVWYSKLQITELALDRSQLRHLFGISWLAGIATLINPYGWGLYADFYKLFTNPFAIQHISEWQPVSLDNALSLNFTLYLILFGLVLLMTYRKIEPTRWIMSGLFLYLSLLYWRNMPFFMIISVGFLAEILQQHTHLIIRSLSKNKWVLTGAVIIISIIIGQRIDDVAGKLINPTASLRSGGYPIDAVQWAKANPDKIGKTMFNEYDWGGFLIWQFPEQKVFVDGRMPYWKTSNRFPFLEEQYAISAQSGSIEMLENTYGVDWIMIRPGRQLALVLSGQKDWKLVYHDTIAMIYYRIDGSDKNNT</sequence>
<evidence type="ECO:0000313" key="2">
    <source>
        <dbReference type="EMBL" id="OGB85721.1"/>
    </source>
</evidence>
<keyword evidence="1" id="KW-0472">Membrane</keyword>
<name>A0A1F4PPW4_UNCK3</name>
<dbReference type="Proteomes" id="UP000179010">
    <property type="component" value="Unassembled WGS sequence"/>
</dbReference>
<dbReference type="STRING" id="1798539.A2994_03125"/>
<feature type="transmembrane region" description="Helical" evidence="1">
    <location>
        <begin position="74"/>
        <end position="94"/>
    </location>
</feature>
<gene>
    <name evidence="2" type="ORF">A2994_03125</name>
</gene>
<feature type="transmembrane region" description="Helical" evidence="1">
    <location>
        <begin position="213"/>
        <end position="234"/>
    </location>
</feature>
<keyword evidence="1" id="KW-1133">Transmembrane helix</keyword>
<protein>
    <recommendedName>
        <fullName evidence="4">Glycosyltransferase RgtA/B/C/D-like domain-containing protein</fullName>
    </recommendedName>
</protein>
<evidence type="ECO:0000256" key="1">
    <source>
        <dbReference type="SAM" id="Phobius"/>
    </source>
</evidence>
<feature type="transmembrane region" description="Helical" evidence="1">
    <location>
        <begin position="106"/>
        <end position="139"/>
    </location>
</feature>